<feature type="short sequence motif" description="TonB box" evidence="11">
    <location>
        <begin position="35"/>
        <end position="41"/>
    </location>
</feature>
<feature type="signal peptide" evidence="14">
    <location>
        <begin position="1"/>
        <end position="21"/>
    </location>
</feature>
<keyword evidence="5 14" id="KW-0732">Signal</keyword>
<keyword evidence="9 10" id="KW-0998">Cell outer membrane</keyword>
<dbReference type="PROSITE" id="PS01156">
    <property type="entry name" value="TONB_DEPENDENT_REC_2"/>
    <property type="match status" value="1"/>
</dbReference>
<evidence type="ECO:0000256" key="12">
    <source>
        <dbReference type="PROSITE-ProRule" id="PRU10144"/>
    </source>
</evidence>
<evidence type="ECO:0000259" key="16">
    <source>
        <dbReference type="Pfam" id="PF07715"/>
    </source>
</evidence>
<protein>
    <submittedName>
        <fullName evidence="17">TonB-dependent receptor</fullName>
    </submittedName>
</protein>
<dbReference type="PANTHER" id="PTHR30069:SF53">
    <property type="entry name" value="COLICIN I RECEPTOR-RELATED"/>
    <property type="match status" value="1"/>
</dbReference>
<sequence>MYHKSKLGLALSLALSSSFVAANTTDAQTQHDIETIVVTANKLEQSIDQTLASVQVIDRAQIEQLNVRDVLSVLKTQAGFQVNRNGGQGQNASLFVRGLESRYSLILIDGVRVGSATLGYKSLSTLPLNSVERIEVVKGSRAAQYGSDALAGVINIITRQSQGHSIALTTGSNSYASLEGTSRFTTEYVDIALNAGYERTEGFDVLENDATNFADPDKDGYDNLNLGLNLTHNNALLGQLGFIAQYSTGEVEFDNYFDYQESTLDRTEYENYHVNANWFKQLGDFSHKVDVAFSQDQDDTFGTKPTSRFATERVQLDYLSTYQLSEQIDFNGGLNWHQDKIDTTSSYDEINRNAYAAFVGAYYDDGNFLANVAVRHDDYDEVGSEQTYNIAGGIYLHQDAVLRVSQSSGFKAPTFNDLYYPDSGNPELEAETSINRELGLRIDFDSLSVDVAAFRNELTNKIAWAPAPTADNPYRWSPFNIAEARYEGVELTTNFAFYGFDNTLNVSYIDAQKVDNSPAALEKYSDLPFVAKENVRYSIAKQWQDLDINLSVAYQSEQKSTLITKIPSRIVWDLAANYQIQQQLTVSARIENLFDKEYIPSQGYGVDINGDWVNDAFYHYNEIGRQLFVGIAYDF</sequence>
<dbReference type="Pfam" id="PF07715">
    <property type="entry name" value="Plug"/>
    <property type="match status" value="1"/>
</dbReference>
<evidence type="ECO:0000259" key="15">
    <source>
        <dbReference type="Pfam" id="PF00593"/>
    </source>
</evidence>
<dbReference type="PROSITE" id="PS00430">
    <property type="entry name" value="TONB_DEPENDENT_REC_1"/>
    <property type="match status" value="1"/>
</dbReference>
<dbReference type="InterPro" id="IPR012910">
    <property type="entry name" value="Plug_dom"/>
</dbReference>
<keyword evidence="18" id="KW-1185">Reference proteome</keyword>
<name>A0ABU8ETT1_9GAMM</name>
<evidence type="ECO:0000256" key="4">
    <source>
        <dbReference type="ARBA" id="ARBA00022692"/>
    </source>
</evidence>
<dbReference type="PANTHER" id="PTHR30069">
    <property type="entry name" value="TONB-DEPENDENT OUTER MEMBRANE RECEPTOR"/>
    <property type="match status" value="1"/>
</dbReference>
<evidence type="ECO:0000256" key="10">
    <source>
        <dbReference type="PROSITE-ProRule" id="PRU01360"/>
    </source>
</evidence>
<reference evidence="17 18" key="1">
    <citation type="submission" date="2023-12" db="EMBL/GenBank/DDBJ databases">
        <title>Friends and Foes: Symbiotic and Algicidal bacterial influence on Karenia brevis blooms.</title>
        <authorList>
            <person name="Fei C."/>
            <person name="Mohamed A.R."/>
            <person name="Booker A."/>
            <person name="Arshad M."/>
            <person name="Klass S."/>
            <person name="Ahn S."/>
            <person name="Gilbert P.M."/>
            <person name="Heil C.A."/>
            <person name="Martinez J.M."/>
            <person name="Amin S.A."/>
        </authorList>
    </citation>
    <scope>NUCLEOTIDE SEQUENCE [LARGE SCALE GENOMIC DNA]</scope>
    <source>
        <strain evidence="17 18">CE15</strain>
    </source>
</reference>
<keyword evidence="3 10" id="KW-1134">Transmembrane beta strand</keyword>
<feature type="short sequence motif" description="TonB C-terminal box" evidence="12">
    <location>
        <begin position="618"/>
        <end position="635"/>
    </location>
</feature>
<dbReference type="Gene3D" id="2.40.170.20">
    <property type="entry name" value="TonB-dependent receptor, beta-barrel domain"/>
    <property type="match status" value="1"/>
</dbReference>
<evidence type="ECO:0000313" key="18">
    <source>
        <dbReference type="Proteomes" id="UP001382455"/>
    </source>
</evidence>
<comment type="subcellular location">
    <subcellularLocation>
        <location evidence="1 10">Cell outer membrane</location>
        <topology evidence="1 10">Multi-pass membrane protein</topology>
    </subcellularLocation>
</comment>
<dbReference type="InterPro" id="IPR037066">
    <property type="entry name" value="Plug_dom_sf"/>
</dbReference>
<feature type="chain" id="PRO_5045098217" evidence="14">
    <location>
        <begin position="22"/>
        <end position="635"/>
    </location>
</feature>
<dbReference type="CDD" id="cd01347">
    <property type="entry name" value="ligand_gated_channel"/>
    <property type="match status" value="1"/>
</dbReference>
<accession>A0ABU8ETT1</accession>
<keyword evidence="6" id="KW-0406">Ion transport</keyword>
<evidence type="ECO:0000256" key="2">
    <source>
        <dbReference type="ARBA" id="ARBA00022448"/>
    </source>
</evidence>
<keyword evidence="17" id="KW-0675">Receptor</keyword>
<evidence type="ECO:0000313" key="17">
    <source>
        <dbReference type="EMBL" id="MEI4550379.1"/>
    </source>
</evidence>
<organism evidence="17 18">
    <name type="scientific">Pseudoalteromonas spongiae</name>
    <dbReference type="NCBI Taxonomy" id="298657"/>
    <lineage>
        <taxon>Bacteria</taxon>
        <taxon>Pseudomonadati</taxon>
        <taxon>Pseudomonadota</taxon>
        <taxon>Gammaproteobacteria</taxon>
        <taxon>Alteromonadales</taxon>
        <taxon>Pseudoalteromonadaceae</taxon>
        <taxon>Pseudoalteromonas</taxon>
    </lineage>
</organism>
<feature type="domain" description="TonB-dependent receptor-like beta-barrel" evidence="15">
    <location>
        <begin position="181"/>
        <end position="593"/>
    </location>
</feature>
<evidence type="ECO:0000256" key="8">
    <source>
        <dbReference type="ARBA" id="ARBA00023136"/>
    </source>
</evidence>
<evidence type="ECO:0000256" key="5">
    <source>
        <dbReference type="ARBA" id="ARBA00022729"/>
    </source>
</evidence>
<proteinExistence type="inferred from homology"/>
<evidence type="ECO:0000256" key="1">
    <source>
        <dbReference type="ARBA" id="ARBA00004571"/>
    </source>
</evidence>
<keyword evidence="7 11" id="KW-0798">TonB box</keyword>
<gene>
    <name evidence="17" type="ORF">WAE96_11950</name>
</gene>
<dbReference type="InterPro" id="IPR010917">
    <property type="entry name" value="TonB_rcpt_CS"/>
</dbReference>
<keyword evidence="2 10" id="KW-0813">Transport</keyword>
<comment type="similarity">
    <text evidence="10 13">Belongs to the TonB-dependent receptor family.</text>
</comment>
<evidence type="ECO:0000256" key="13">
    <source>
        <dbReference type="RuleBase" id="RU003357"/>
    </source>
</evidence>
<dbReference type="PROSITE" id="PS52016">
    <property type="entry name" value="TONB_DEPENDENT_REC_3"/>
    <property type="match status" value="1"/>
</dbReference>
<dbReference type="InterPro" id="IPR036942">
    <property type="entry name" value="Beta-barrel_TonB_sf"/>
</dbReference>
<keyword evidence="4 10" id="KW-0812">Transmembrane</keyword>
<dbReference type="Gene3D" id="2.170.130.10">
    <property type="entry name" value="TonB-dependent receptor, plug domain"/>
    <property type="match status" value="1"/>
</dbReference>
<dbReference type="Pfam" id="PF00593">
    <property type="entry name" value="TonB_dep_Rec_b-barrel"/>
    <property type="match status" value="1"/>
</dbReference>
<evidence type="ECO:0000256" key="11">
    <source>
        <dbReference type="PROSITE-ProRule" id="PRU10143"/>
    </source>
</evidence>
<dbReference type="InterPro" id="IPR000531">
    <property type="entry name" value="Beta-barrel_TonB"/>
</dbReference>
<dbReference type="InterPro" id="IPR039426">
    <property type="entry name" value="TonB-dep_rcpt-like"/>
</dbReference>
<evidence type="ECO:0000256" key="3">
    <source>
        <dbReference type="ARBA" id="ARBA00022452"/>
    </source>
</evidence>
<dbReference type="RefSeq" id="WP_336435595.1">
    <property type="nucleotide sequence ID" value="NZ_JBAWKS010000001.1"/>
</dbReference>
<evidence type="ECO:0000256" key="9">
    <source>
        <dbReference type="ARBA" id="ARBA00023237"/>
    </source>
</evidence>
<feature type="domain" description="TonB-dependent receptor plug" evidence="16">
    <location>
        <begin position="48"/>
        <end position="153"/>
    </location>
</feature>
<comment type="caution">
    <text evidence="17">The sequence shown here is derived from an EMBL/GenBank/DDBJ whole genome shotgun (WGS) entry which is preliminary data.</text>
</comment>
<evidence type="ECO:0000256" key="7">
    <source>
        <dbReference type="ARBA" id="ARBA00023077"/>
    </source>
</evidence>
<dbReference type="EMBL" id="JBAWKS010000001">
    <property type="protein sequence ID" value="MEI4550379.1"/>
    <property type="molecule type" value="Genomic_DNA"/>
</dbReference>
<dbReference type="Proteomes" id="UP001382455">
    <property type="component" value="Unassembled WGS sequence"/>
</dbReference>
<evidence type="ECO:0000256" key="14">
    <source>
        <dbReference type="SAM" id="SignalP"/>
    </source>
</evidence>
<dbReference type="InterPro" id="IPR010916">
    <property type="entry name" value="TonB_box_CS"/>
</dbReference>
<evidence type="ECO:0000256" key="6">
    <source>
        <dbReference type="ARBA" id="ARBA00023065"/>
    </source>
</evidence>
<dbReference type="SUPFAM" id="SSF56935">
    <property type="entry name" value="Porins"/>
    <property type="match status" value="1"/>
</dbReference>
<keyword evidence="8 10" id="KW-0472">Membrane</keyword>